<dbReference type="InterPro" id="IPR017870">
    <property type="entry name" value="FeS_cluster_insertion_CS"/>
</dbReference>
<proteinExistence type="inferred from homology"/>
<dbReference type="GO" id="GO:0005829">
    <property type="term" value="C:cytosol"/>
    <property type="evidence" value="ECO:0007669"/>
    <property type="project" value="TreeGrafter"/>
</dbReference>
<dbReference type="PANTHER" id="PTHR10072:SF47">
    <property type="entry name" value="PROTEIN SUFA"/>
    <property type="match status" value="1"/>
</dbReference>
<dbReference type="GO" id="GO:0051537">
    <property type="term" value="F:2 iron, 2 sulfur cluster binding"/>
    <property type="evidence" value="ECO:0007669"/>
    <property type="project" value="TreeGrafter"/>
</dbReference>
<evidence type="ECO:0000313" key="3">
    <source>
        <dbReference type="EMBL" id="XDK23999.1"/>
    </source>
</evidence>
<dbReference type="PANTHER" id="PTHR10072">
    <property type="entry name" value="IRON-SULFUR CLUSTER ASSEMBLY PROTEIN"/>
    <property type="match status" value="1"/>
</dbReference>
<dbReference type="AlphaFoldDB" id="A0AB39HAW9"/>
<feature type="domain" description="Core" evidence="2">
    <location>
        <begin position="24"/>
        <end position="121"/>
    </location>
</feature>
<evidence type="ECO:0000256" key="1">
    <source>
        <dbReference type="ARBA" id="ARBA00006718"/>
    </source>
</evidence>
<gene>
    <name evidence="3" type="ORF">AB0763_07065</name>
</gene>
<dbReference type="Gene3D" id="2.60.300.12">
    <property type="entry name" value="HesB-like domain"/>
    <property type="match status" value="1"/>
</dbReference>
<evidence type="ECO:0000259" key="2">
    <source>
        <dbReference type="Pfam" id="PF01521"/>
    </source>
</evidence>
<dbReference type="KEGG" id="vih:AB0763_07065"/>
<comment type="similarity">
    <text evidence="1">Belongs to the HesB/IscA family.</text>
</comment>
<dbReference type="InterPro" id="IPR050322">
    <property type="entry name" value="Fe-S_cluster_asmbl/transfer"/>
</dbReference>
<dbReference type="InterPro" id="IPR000361">
    <property type="entry name" value="ATAP_core_dom"/>
</dbReference>
<protein>
    <submittedName>
        <fullName evidence="3">Iron-sulfur cluster assembly accessory protein</fullName>
    </submittedName>
</protein>
<dbReference type="PROSITE" id="PS01152">
    <property type="entry name" value="HESB"/>
    <property type="match status" value="1"/>
</dbReference>
<name>A0AB39HAW9_9VIBR</name>
<dbReference type="Pfam" id="PF01521">
    <property type="entry name" value="Fe-S_biosyn"/>
    <property type="match status" value="1"/>
</dbReference>
<dbReference type="InterPro" id="IPR035903">
    <property type="entry name" value="HesB-like_dom_sf"/>
</dbReference>
<dbReference type="SUPFAM" id="SSF89360">
    <property type="entry name" value="HesB-like domain"/>
    <property type="match status" value="1"/>
</dbReference>
<accession>A0AB39HAW9</accession>
<dbReference type="EMBL" id="CP162601">
    <property type="protein sequence ID" value="XDK23999.1"/>
    <property type="molecule type" value="Genomic_DNA"/>
</dbReference>
<reference evidence="3" key="1">
    <citation type="submission" date="2024-07" db="EMBL/GenBank/DDBJ databases">
        <title>Genome Analysis of a Potential Novel Vibrio Species Secreting pH- and Thermo-stable Alginate Lyase and its Application in Producing Alginate Oligosaccharides.</title>
        <authorList>
            <person name="Huang H."/>
            <person name="Bao K."/>
        </authorList>
    </citation>
    <scope>NUCLEOTIDE SEQUENCE</scope>
    <source>
        <strain evidence="3">HB236076</strain>
    </source>
</reference>
<organism evidence="3">
    <name type="scientific">Vibrio sp. HB236076</name>
    <dbReference type="NCBI Taxonomy" id="3232307"/>
    <lineage>
        <taxon>Bacteria</taxon>
        <taxon>Pseudomonadati</taxon>
        <taxon>Pseudomonadota</taxon>
        <taxon>Gammaproteobacteria</taxon>
        <taxon>Vibrionales</taxon>
        <taxon>Vibrionaceae</taxon>
        <taxon>Vibrio</taxon>
    </lineage>
</organism>
<dbReference type="NCBIfam" id="TIGR00049">
    <property type="entry name" value="iron-sulfur cluster assembly accessory protein"/>
    <property type="match status" value="1"/>
</dbReference>
<dbReference type="InterPro" id="IPR016092">
    <property type="entry name" value="ATAP"/>
</dbReference>
<sequence>MVEQHKSEDSVAEFSPTDNQWQGITLTEAAAKRVNELTDEGQWIRMSVKSSGCTGYAYVLGMADEITANDLVYQSHGASLLVAAEAMPFIDGTEVDFVQQGLNQTFVYNNPNVTAECGCGESFGV</sequence>
<dbReference type="GO" id="GO:0016226">
    <property type="term" value="P:iron-sulfur cluster assembly"/>
    <property type="evidence" value="ECO:0007669"/>
    <property type="project" value="InterPro"/>
</dbReference>
<dbReference type="RefSeq" id="WP_306100047.1">
    <property type="nucleotide sequence ID" value="NZ_CP162601.1"/>
</dbReference>